<accession>A0A382GMI5</accession>
<name>A0A382GMI5_9ZZZZ</name>
<protein>
    <submittedName>
        <fullName evidence="1">Uncharacterized protein</fullName>
    </submittedName>
</protein>
<dbReference type="AlphaFoldDB" id="A0A382GMI5"/>
<organism evidence="1">
    <name type="scientific">marine metagenome</name>
    <dbReference type="NCBI Taxonomy" id="408172"/>
    <lineage>
        <taxon>unclassified sequences</taxon>
        <taxon>metagenomes</taxon>
        <taxon>ecological metagenomes</taxon>
    </lineage>
</organism>
<reference evidence="1" key="1">
    <citation type="submission" date="2018-05" db="EMBL/GenBank/DDBJ databases">
        <authorList>
            <person name="Lanie J.A."/>
            <person name="Ng W.-L."/>
            <person name="Kazmierczak K.M."/>
            <person name="Andrzejewski T.M."/>
            <person name="Davidsen T.M."/>
            <person name="Wayne K.J."/>
            <person name="Tettelin H."/>
            <person name="Glass J.I."/>
            <person name="Rusch D."/>
            <person name="Podicherti R."/>
            <person name="Tsui H.-C.T."/>
            <person name="Winkler M.E."/>
        </authorList>
    </citation>
    <scope>NUCLEOTIDE SEQUENCE</scope>
</reference>
<evidence type="ECO:0000313" key="1">
    <source>
        <dbReference type="EMBL" id="SVB76112.1"/>
    </source>
</evidence>
<gene>
    <name evidence="1" type="ORF">METZ01_LOCUS228966</name>
</gene>
<proteinExistence type="predicted"/>
<sequence length="54" mass="5807">MIFIYLNSGQLPASKTTIGSLLVGSTFYDGPEINDRTRSPILGSLTDLLEAGVY</sequence>
<dbReference type="EMBL" id="UINC01056278">
    <property type="protein sequence ID" value="SVB76112.1"/>
    <property type="molecule type" value="Genomic_DNA"/>
</dbReference>